<dbReference type="Proteomes" id="UP000250143">
    <property type="component" value="Chromosome"/>
</dbReference>
<sequence>MYPFHPNCLCSIMPVEERNSSVKTDNILKKLLFGGKDKEDSDNNELMLSKQYIDDLMKDINLKTATPDDIIKLGKAFNYRYDVAGNIGNKEKLKEMFANHREMGGVVPNNRWAKGSNRDIRQQLEEAFSYYPKEWSDMLIGSGRQMLARKHPKRGFFSEGAAKVNGREYDTKYDNYRDGYLTITATGVRKTTPYHEIGHMVEFFNKNLVRIEKEWVDQRTKGEKPTRLLDIGKYYDNAAEVFTMGLESIFEPGMGQVQKRNKNGDKVYKKITDDPEYLNLILGLLLKG</sequence>
<name>A0ABM6WZS3_9LACO</name>
<evidence type="ECO:0000313" key="2">
    <source>
        <dbReference type="Proteomes" id="UP000250143"/>
    </source>
</evidence>
<gene>
    <name evidence="1" type="ORF">CPQ89_09050</name>
</gene>
<protein>
    <recommendedName>
        <fullName evidence="3">Large polyvalent protein-associated domain-containing protein</fullName>
    </recommendedName>
</protein>
<evidence type="ECO:0000313" key="1">
    <source>
        <dbReference type="EMBL" id="AWZ41156.1"/>
    </source>
</evidence>
<proteinExistence type="predicted"/>
<organism evidence="1 2">
    <name type="scientific">Ligilactobacillus murinus</name>
    <dbReference type="NCBI Taxonomy" id="1622"/>
    <lineage>
        <taxon>Bacteria</taxon>
        <taxon>Bacillati</taxon>
        <taxon>Bacillota</taxon>
        <taxon>Bacilli</taxon>
        <taxon>Lactobacillales</taxon>
        <taxon>Lactobacillaceae</taxon>
        <taxon>Ligilactobacillus</taxon>
    </lineage>
</organism>
<evidence type="ECO:0008006" key="3">
    <source>
        <dbReference type="Google" id="ProtNLM"/>
    </source>
</evidence>
<accession>A0ABM6WZS3</accession>
<keyword evidence="2" id="KW-1185">Reference proteome</keyword>
<reference evidence="1 2" key="1">
    <citation type="submission" date="2017-09" db="EMBL/GenBank/DDBJ databases">
        <title>Predominant Lactobacillus spp. isolated from feces of mice subjected to short-term calorie restriction.</title>
        <authorList>
            <person name="Zhang C."/>
            <person name="Zhao L."/>
            <person name="Pan F."/>
        </authorList>
    </citation>
    <scope>NUCLEOTIDE SEQUENCE [LARGE SCALE GENOMIC DNA]</scope>
    <source>
        <strain evidence="1 2">CR141</strain>
    </source>
</reference>
<dbReference type="EMBL" id="CP023566">
    <property type="protein sequence ID" value="AWZ41156.1"/>
    <property type="molecule type" value="Genomic_DNA"/>
</dbReference>